<dbReference type="Pfam" id="PF04231">
    <property type="entry name" value="Endonuclease_1"/>
    <property type="match status" value="1"/>
</dbReference>
<dbReference type="OrthoDB" id="9800417at2"/>
<dbReference type="EMBL" id="AVPJ01000002">
    <property type="protein sequence ID" value="KGN34090.1"/>
    <property type="molecule type" value="Genomic_DNA"/>
</dbReference>
<dbReference type="GO" id="GO:0004518">
    <property type="term" value="F:nuclease activity"/>
    <property type="evidence" value="ECO:0007669"/>
    <property type="project" value="UniProtKB-KW"/>
</dbReference>
<feature type="domain" description="Endonuclease YhcR N-terminal" evidence="5">
    <location>
        <begin position="46"/>
        <end position="148"/>
    </location>
</feature>
<feature type="compositionally biased region" description="Low complexity" evidence="3">
    <location>
        <begin position="159"/>
        <end position="176"/>
    </location>
</feature>
<evidence type="ECO:0000313" key="7">
    <source>
        <dbReference type="Proteomes" id="UP000030002"/>
    </source>
</evidence>
<evidence type="ECO:0000256" key="1">
    <source>
        <dbReference type="ARBA" id="ARBA00022722"/>
    </source>
</evidence>
<dbReference type="PANTHER" id="PTHR33607:SF2">
    <property type="entry name" value="ENDONUCLEASE-1"/>
    <property type="match status" value="1"/>
</dbReference>
<evidence type="ECO:0000259" key="5">
    <source>
        <dbReference type="Pfam" id="PF19886"/>
    </source>
</evidence>
<dbReference type="InterPro" id="IPR044925">
    <property type="entry name" value="His-Me_finger_sf"/>
</dbReference>
<dbReference type="InterPro" id="IPR007346">
    <property type="entry name" value="Endonuclease-I"/>
</dbReference>
<protein>
    <submittedName>
        <fullName evidence="6">Ribonuclease</fullName>
    </submittedName>
</protein>
<keyword evidence="1" id="KW-0540">Nuclease</keyword>
<gene>
    <name evidence="6" type="ORF">N802_11820</name>
</gene>
<keyword evidence="2" id="KW-0378">Hydrolase</keyword>
<dbReference type="Proteomes" id="UP000030002">
    <property type="component" value="Unassembled WGS sequence"/>
</dbReference>
<feature type="region of interest" description="Disordered" evidence="3">
    <location>
        <begin position="150"/>
        <end position="176"/>
    </location>
</feature>
<dbReference type="eggNOG" id="COG2356">
    <property type="taxonomic scope" value="Bacteria"/>
</dbReference>
<dbReference type="GO" id="GO:0016787">
    <property type="term" value="F:hydrolase activity"/>
    <property type="evidence" value="ECO:0007669"/>
    <property type="project" value="UniProtKB-KW"/>
</dbReference>
<evidence type="ECO:0000256" key="4">
    <source>
        <dbReference type="SAM" id="SignalP"/>
    </source>
</evidence>
<keyword evidence="7" id="KW-1185">Reference proteome</keyword>
<dbReference type="STRING" id="1385520.N802_11820"/>
<keyword evidence="4" id="KW-0732">Signal</keyword>
<dbReference type="SUPFAM" id="SSF54060">
    <property type="entry name" value="His-Me finger endonucleases"/>
    <property type="match status" value="1"/>
</dbReference>
<sequence length="402" mass="42940">MPTTAPLTSRSQTRVTTLVALLLVALLSALALTAVTARTATAATPLTVSQAIATQNGTSQTVRGYIVGEPVATSTVNRSNFSADYAIALADSASTTDTTKMVYVQLTTQWRNAWGLRTNPSLLGKRVDVTGQLTAYFSHAGLKSPTAIASVGATPTPTPTGTSTPTPTPTSSNPTDTYYAGALGKSGSALRSALHGIISDQSVLTYDQVWTALKDTDQDPNNAANVIEIYSGRSIAKSNNGGGVDQWNREHVWPQSHGSFGTTPGPGTDVHHLRPEDVTVNSERGNLDFDNGGSAVNQCSDCWRDGDSFEPRDSVKGDVARMILYMAIRYEGGDGFANLEPNNVTGNGSTPYVGRLTTLKAWSAGDPPDAFEKRRNDRIHSQWQGNRNPFIDHPEWVTSIWP</sequence>
<dbReference type="InterPro" id="IPR045939">
    <property type="entry name" value="YhcR_N"/>
</dbReference>
<dbReference type="PANTHER" id="PTHR33607">
    <property type="entry name" value="ENDONUCLEASE-1"/>
    <property type="match status" value="1"/>
</dbReference>
<dbReference type="Pfam" id="PF19886">
    <property type="entry name" value="DUF6359"/>
    <property type="match status" value="1"/>
</dbReference>
<accession>A0A0A0J9J9</accession>
<dbReference type="RefSeq" id="WP_035912029.1">
    <property type="nucleotide sequence ID" value="NZ_AVPJ01000002.1"/>
</dbReference>
<feature type="chain" id="PRO_5001971100" evidence="4">
    <location>
        <begin position="43"/>
        <end position="402"/>
    </location>
</feature>
<evidence type="ECO:0000256" key="2">
    <source>
        <dbReference type="ARBA" id="ARBA00022801"/>
    </source>
</evidence>
<evidence type="ECO:0000313" key="6">
    <source>
        <dbReference type="EMBL" id="KGN34090.1"/>
    </source>
</evidence>
<feature type="signal peptide" evidence="4">
    <location>
        <begin position="1"/>
        <end position="42"/>
    </location>
</feature>
<dbReference type="eggNOG" id="COG4085">
    <property type="taxonomic scope" value="Bacteria"/>
</dbReference>
<comment type="caution">
    <text evidence="6">The sequence shown here is derived from an EMBL/GenBank/DDBJ whole genome shotgun (WGS) entry which is preliminary data.</text>
</comment>
<name>A0A0A0J9J9_9MICO</name>
<evidence type="ECO:0000256" key="3">
    <source>
        <dbReference type="SAM" id="MobiDB-lite"/>
    </source>
</evidence>
<reference evidence="6 7" key="1">
    <citation type="submission" date="2013-08" db="EMBL/GenBank/DDBJ databases">
        <title>The genome sequence of Knoellia sinensis.</title>
        <authorList>
            <person name="Zhu W."/>
            <person name="Wang G."/>
        </authorList>
    </citation>
    <scope>NUCLEOTIDE SEQUENCE [LARGE SCALE GENOMIC DNA]</scope>
    <source>
        <strain evidence="6 7">KCTC 19936</strain>
    </source>
</reference>
<proteinExistence type="predicted"/>
<organism evidence="6 7">
    <name type="scientific">Knoellia sinensis KCTC 19936</name>
    <dbReference type="NCBI Taxonomy" id="1385520"/>
    <lineage>
        <taxon>Bacteria</taxon>
        <taxon>Bacillati</taxon>
        <taxon>Actinomycetota</taxon>
        <taxon>Actinomycetes</taxon>
        <taxon>Micrococcales</taxon>
        <taxon>Intrasporangiaceae</taxon>
        <taxon>Knoellia</taxon>
    </lineage>
</organism>
<dbReference type="AlphaFoldDB" id="A0A0A0J9J9"/>